<name>A0ABW9TER7_AGRVI</name>
<sequence>MRTAVDFARHPGWFSSVVVRYRANRRVLAYENYPLEFTGPLLAGPRRQTKPASSTWDDLRWLRKIWHGPLLVKGILTSRDASMAVESGADGIIVSNHGGRTLDSAVLPVDVLPEIVDAVGHQATVLADGGIRRGSDVTKLLALGAKAVLVGRAPLYGLASAGEAGARRSLELLVTELRRTMALAGVNSVSELAADVLATSCNRGRRGWEQHYD</sequence>
<keyword evidence="3" id="KW-0288">FMN</keyword>
<keyword evidence="4" id="KW-0560">Oxidoreductase</keyword>
<dbReference type="Proteomes" id="UP000179454">
    <property type="component" value="Unassembled WGS sequence"/>
</dbReference>
<gene>
    <name evidence="6" type="ORF">BBL17_014720</name>
</gene>
<dbReference type="InterPro" id="IPR013785">
    <property type="entry name" value="Aldolase_TIM"/>
</dbReference>
<comment type="caution">
    <text evidence="6">The sequence shown here is derived from an EMBL/GenBank/DDBJ whole genome shotgun (WGS) entry which is preliminary data.</text>
</comment>
<organism evidence="6 7">
    <name type="scientific">Agrobacterium vitis</name>
    <name type="common">Rhizobium vitis</name>
    <dbReference type="NCBI Taxonomy" id="373"/>
    <lineage>
        <taxon>Bacteria</taxon>
        <taxon>Pseudomonadati</taxon>
        <taxon>Pseudomonadota</taxon>
        <taxon>Alphaproteobacteria</taxon>
        <taxon>Hyphomicrobiales</taxon>
        <taxon>Rhizobiaceae</taxon>
        <taxon>Rhizobium/Agrobacterium group</taxon>
        <taxon>Agrobacterium</taxon>
    </lineage>
</organism>
<protein>
    <recommendedName>
        <fullName evidence="5">FMN hydroxy acid dehydrogenase domain-containing protein</fullName>
    </recommendedName>
</protein>
<keyword evidence="2" id="KW-0285">Flavoprotein</keyword>
<accession>A0ABW9TER7</accession>
<dbReference type="Gene3D" id="3.20.20.70">
    <property type="entry name" value="Aldolase class I"/>
    <property type="match status" value="1"/>
</dbReference>
<evidence type="ECO:0000256" key="2">
    <source>
        <dbReference type="ARBA" id="ARBA00022630"/>
    </source>
</evidence>
<reference evidence="6" key="1">
    <citation type="submission" date="2019-11" db="EMBL/GenBank/DDBJ databases">
        <title>Whole-genome sequencing of Allorhizobium vitis.</title>
        <authorList>
            <person name="Gan H.M."/>
            <person name="Savka M.A."/>
        </authorList>
    </citation>
    <scope>NUCLEOTIDE SEQUENCE [LARGE SCALE GENOMIC DNA]</scope>
    <source>
        <strain evidence="6">T1/7</strain>
    </source>
</reference>
<dbReference type="PANTHER" id="PTHR10578:SF107">
    <property type="entry name" value="2-HYDROXYACID OXIDASE 1"/>
    <property type="match status" value="1"/>
</dbReference>
<evidence type="ECO:0000313" key="6">
    <source>
        <dbReference type="EMBL" id="MUO43036.1"/>
    </source>
</evidence>
<evidence type="ECO:0000313" key="7">
    <source>
        <dbReference type="Proteomes" id="UP000179454"/>
    </source>
</evidence>
<feature type="domain" description="FMN hydroxy acid dehydrogenase" evidence="5">
    <location>
        <begin position="1"/>
        <end position="202"/>
    </location>
</feature>
<dbReference type="InterPro" id="IPR000262">
    <property type="entry name" value="FMN-dep_DH"/>
</dbReference>
<dbReference type="EMBL" id="MBFE02000009">
    <property type="protein sequence ID" value="MUO43036.1"/>
    <property type="molecule type" value="Genomic_DNA"/>
</dbReference>
<keyword evidence="7" id="KW-1185">Reference proteome</keyword>
<evidence type="ECO:0000259" key="5">
    <source>
        <dbReference type="PROSITE" id="PS51349"/>
    </source>
</evidence>
<evidence type="ECO:0000256" key="3">
    <source>
        <dbReference type="ARBA" id="ARBA00022643"/>
    </source>
</evidence>
<dbReference type="PROSITE" id="PS51349">
    <property type="entry name" value="FMN_HYDROXY_ACID_DH_2"/>
    <property type="match status" value="1"/>
</dbReference>
<dbReference type="SUPFAM" id="SSF51395">
    <property type="entry name" value="FMN-linked oxidoreductases"/>
    <property type="match status" value="1"/>
</dbReference>
<proteinExistence type="predicted"/>
<evidence type="ECO:0000256" key="1">
    <source>
        <dbReference type="ARBA" id="ARBA00001917"/>
    </source>
</evidence>
<evidence type="ECO:0000256" key="4">
    <source>
        <dbReference type="ARBA" id="ARBA00023002"/>
    </source>
</evidence>
<comment type="cofactor">
    <cofactor evidence="1">
        <name>FMN</name>
        <dbReference type="ChEBI" id="CHEBI:58210"/>
    </cofactor>
</comment>
<dbReference type="Pfam" id="PF01070">
    <property type="entry name" value="FMN_dh"/>
    <property type="match status" value="1"/>
</dbReference>
<dbReference type="InterPro" id="IPR037396">
    <property type="entry name" value="FMN_HAD"/>
</dbReference>
<dbReference type="PANTHER" id="PTHR10578">
    <property type="entry name" value="S -2-HYDROXY-ACID OXIDASE-RELATED"/>
    <property type="match status" value="1"/>
</dbReference>